<dbReference type="GeneID" id="37030854"/>
<feature type="compositionally biased region" description="Gly residues" evidence="1">
    <location>
        <begin position="1447"/>
        <end position="1470"/>
    </location>
</feature>
<feature type="compositionally biased region" description="Low complexity" evidence="1">
    <location>
        <begin position="809"/>
        <end position="821"/>
    </location>
</feature>
<feature type="domain" description="PH" evidence="2">
    <location>
        <begin position="177"/>
        <end position="307"/>
    </location>
</feature>
<dbReference type="STRING" id="1569628.A0A316UZT4"/>
<feature type="compositionally biased region" description="Low complexity" evidence="1">
    <location>
        <begin position="1154"/>
        <end position="1185"/>
    </location>
</feature>
<dbReference type="InterPro" id="IPR001849">
    <property type="entry name" value="PH_domain"/>
</dbReference>
<name>A0A316UZT4_9BASI</name>
<feature type="region of interest" description="Disordered" evidence="1">
    <location>
        <begin position="409"/>
        <end position="453"/>
    </location>
</feature>
<dbReference type="RefSeq" id="XP_025364045.1">
    <property type="nucleotide sequence ID" value="XM_025509031.1"/>
</dbReference>
<dbReference type="SMART" id="SM00233">
    <property type="entry name" value="PH"/>
    <property type="match status" value="1"/>
</dbReference>
<feature type="compositionally biased region" description="Polar residues" evidence="1">
    <location>
        <begin position="1271"/>
        <end position="1288"/>
    </location>
</feature>
<feature type="compositionally biased region" description="Low complexity" evidence="1">
    <location>
        <begin position="941"/>
        <end position="957"/>
    </location>
</feature>
<feature type="compositionally biased region" description="Polar residues" evidence="1">
    <location>
        <begin position="1611"/>
        <end position="1627"/>
    </location>
</feature>
<sequence>MNGSTGTPSWASTQRQTGQYRPPTGDNSFDPRQQQSGGGGGGLGGVMDSSPSLGRMPSRGRDQQQQQWPSSSSGNDTQSHRASSYQPMQQNGGSQRMAAQQDSHRRTQSLRPFSAFQPLDQADPYGPSQKSPGTPNDRPPSPTGSTSRSIRTSAAPLTFKSPELRSALYLQDAQQRKTYMEGYLSRRDALGADGKPLHPNDPKKAWHLCFVQLSGTVLSVWSVSQMEEAAREGREVPPTYINVTDSFVDLIGNLIEDPNEVPGSRGRYENVFALNSAGNNRILFCVEGAVGRRLVQAWVNGIRLASWEKVRLEEIYTGALIRARLGSVGANSTDTGPMQGPPPAMANLTIASPVSKGKMEGWVKARFMGSTEWKKCWLVLSKDKNEASSGQSVTRRFWNKIGGAGDRSSILSMASTSDKDPTAPTTPGRTLSNTGEGLAMEPPPGSNNAPGIAQFYTSKKDKKPFATMLFAAHAFAVYPSRPELVEGSSLFKVEGAFPLSQVLSATHRIRQTGWVMIMPELEAGSRGANAEMMKWVIGFMDSFQLYGRPEGFNWDARSPKSAFFAYPIGQYKERLFLDRELAEFLDVREERHLATRTNLHGIMAARMRGERTPLLPPLPQPNTAHTRQLNGGKSGPQQQQLSADQAATSEPTSPLPEATGGPDDDDDQQPQRSSGLEPIGERSREGSQMTLAAAQQHQDRSQQGSATSAKDSDLPYRSTDSQQQQQQQPSRYAGAAAPALAAGALAGSAAASQRDERASSSLEGPRRPFTAERQDSYRTAPAAATPPPPSVRSGVASIDRSDSLDSRTQSQQQQPQQQQPSYLAASRGAQGSSPADATPVPSPIKKDTSMSAAAPPIAAAAAIPSGSSAVPAPSGRGAEADKPATSSSMAVPSDKTRQRQSDADLASSYDEGALFYLRSMSDQQPPAPSKPTVQTQPSQLAAAAAASGAAGVAPMSATTKDSPGIDTPSSYTQQSSYAPSSRTANGLSRDPSVRIPQQDEDRLDEDALAAYSYLDQPPSPSALGRQRSLPKQATAAAPAPASYAAAPVQQQQQQQTQQTYAPTPTAANPSTFGQNKRAQERKEAAQAQAAAVAEARSKPGKAAGATKKGGLKPKGRHAWGEESSEDEEEEDEDDEEEEQRRQASQGSRMAPPVAQAMNSSSASGSQASSIARGMTGSSAAATASANGLPAPGMTPAGSTYSNSSGRQSPRYAESTAAPSTMPANNAGAGQGMMRAGQSHPALASTQQQRQSVLTPHLGAPYASEDDGRRSASPNTAASSTYPAARQQPQTFVQLNPDEQPGSMTTVFQPHGLLEAGAQDKQDRSAKQQELEARMAGVGLVNVPSKPPPPQAGLLGAISAHERERKGAGGLGATMTERERQRVEAERRQREEDAAQRQQQQQQMMMQQQQMAGMGGMLGMNPMMMGGGQFNPFLWQQMMMMNPMMMGGMPGQGSGESQLGGHGGSQQGSHGGQSPPPAMDPYQQQMMQMQMHQQQMAAAMAAQQAYMAAMSQSQQGGGPGSMMSGQGGDQQQPGMPGSPSQMSMSPSMLGMGGYGMPSHMSMYGMPPGGMMGGYPMMGGGSGSDFGGPASGGGHFQGASGGSMSGRPGSAHTGGSPQQSHAQQQSTGSRRFEGSAAQERPGQAGSPLRR</sequence>
<feature type="compositionally biased region" description="Low complexity" evidence="1">
    <location>
        <begin position="143"/>
        <end position="153"/>
    </location>
</feature>
<feature type="compositionally biased region" description="Polar residues" evidence="1">
    <location>
        <begin position="1196"/>
        <end position="1207"/>
    </location>
</feature>
<protein>
    <recommendedName>
        <fullName evidence="2">PH domain-containing protein</fullName>
    </recommendedName>
</protein>
<organism evidence="3 4">
    <name type="scientific">Jaminaea rosea</name>
    <dbReference type="NCBI Taxonomy" id="1569628"/>
    <lineage>
        <taxon>Eukaryota</taxon>
        <taxon>Fungi</taxon>
        <taxon>Dikarya</taxon>
        <taxon>Basidiomycota</taxon>
        <taxon>Ustilaginomycotina</taxon>
        <taxon>Exobasidiomycetes</taxon>
        <taxon>Microstromatales</taxon>
        <taxon>Microstromatales incertae sedis</taxon>
        <taxon>Jaminaea</taxon>
    </lineage>
</organism>
<feature type="compositionally biased region" description="Low complexity" evidence="1">
    <location>
        <begin position="1223"/>
        <end position="1237"/>
    </location>
</feature>
<gene>
    <name evidence="3" type="ORF">BDZ90DRAFT_277711</name>
</gene>
<dbReference type="PROSITE" id="PS50003">
    <property type="entry name" value="PH_DOMAIN"/>
    <property type="match status" value="1"/>
</dbReference>
<feature type="compositionally biased region" description="Gly residues" evidence="1">
    <location>
        <begin position="1584"/>
        <end position="1602"/>
    </location>
</feature>
<feature type="region of interest" description="Disordered" evidence="1">
    <location>
        <begin position="1363"/>
        <end position="1407"/>
    </location>
</feature>
<feature type="compositionally biased region" description="Gly residues" evidence="1">
    <location>
        <begin position="36"/>
        <end position="45"/>
    </location>
</feature>
<feature type="compositionally biased region" description="Acidic residues" evidence="1">
    <location>
        <begin position="1122"/>
        <end position="1137"/>
    </location>
</feature>
<feature type="compositionally biased region" description="Low complexity" evidence="1">
    <location>
        <begin position="851"/>
        <end position="875"/>
    </location>
</feature>
<dbReference type="Pfam" id="PF25381">
    <property type="entry name" value="PH_26"/>
    <property type="match status" value="1"/>
</dbReference>
<feature type="compositionally biased region" description="Basic and acidic residues" evidence="1">
    <location>
        <begin position="753"/>
        <end position="776"/>
    </location>
</feature>
<evidence type="ECO:0000256" key="1">
    <source>
        <dbReference type="SAM" id="MobiDB-lite"/>
    </source>
</evidence>
<feature type="compositionally biased region" description="Low complexity" evidence="1">
    <location>
        <begin position="1085"/>
        <end position="1108"/>
    </location>
</feature>
<dbReference type="Proteomes" id="UP000245884">
    <property type="component" value="Unassembled WGS sequence"/>
</dbReference>
<dbReference type="InterPro" id="IPR058155">
    <property type="entry name" value="Skg3/CAF120-like_PH"/>
</dbReference>
<feature type="compositionally biased region" description="Gly residues" evidence="1">
    <location>
        <begin position="1514"/>
        <end position="1527"/>
    </location>
</feature>
<evidence type="ECO:0000313" key="3">
    <source>
        <dbReference type="EMBL" id="PWN29433.1"/>
    </source>
</evidence>
<feature type="compositionally biased region" description="Polar residues" evidence="1">
    <location>
        <begin position="622"/>
        <end position="652"/>
    </location>
</feature>
<feature type="compositionally biased region" description="Polar residues" evidence="1">
    <location>
        <begin position="686"/>
        <end position="709"/>
    </location>
</feature>
<feature type="compositionally biased region" description="Low complexity" evidence="1">
    <location>
        <begin position="63"/>
        <end position="74"/>
    </location>
</feature>
<feature type="region of interest" description="Disordered" evidence="1">
    <location>
        <begin position="1"/>
        <end position="157"/>
    </location>
</feature>
<keyword evidence="4" id="KW-1185">Reference proteome</keyword>
<evidence type="ECO:0000313" key="4">
    <source>
        <dbReference type="Proteomes" id="UP000245884"/>
    </source>
</evidence>
<feature type="compositionally biased region" description="Polar residues" evidence="1">
    <location>
        <begin position="423"/>
        <end position="435"/>
    </location>
</feature>
<feature type="region of interest" description="Disordered" evidence="1">
    <location>
        <begin position="611"/>
        <end position="1288"/>
    </location>
</feature>
<dbReference type="OrthoDB" id="5563754at2759"/>
<dbReference type="EMBL" id="KZ819663">
    <property type="protein sequence ID" value="PWN29433.1"/>
    <property type="molecule type" value="Genomic_DNA"/>
</dbReference>
<feature type="compositionally biased region" description="Polar residues" evidence="1">
    <location>
        <begin position="967"/>
        <end position="986"/>
    </location>
</feature>
<feature type="region of interest" description="Disordered" evidence="1">
    <location>
        <begin position="1584"/>
        <end position="1648"/>
    </location>
</feature>
<feature type="compositionally biased region" description="Polar residues" evidence="1">
    <location>
        <begin position="75"/>
        <end position="101"/>
    </location>
</feature>
<evidence type="ECO:0000259" key="2">
    <source>
        <dbReference type="PROSITE" id="PS50003"/>
    </source>
</evidence>
<reference evidence="3 4" key="1">
    <citation type="journal article" date="2018" name="Mol. Biol. Evol.">
        <title>Broad Genomic Sampling Reveals a Smut Pathogenic Ancestry of the Fungal Clade Ustilaginomycotina.</title>
        <authorList>
            <person name="Kijpornyongpan T."/>
            <person name="Mondo S.J."/>
            <person name="Barry K."/>
            <person name="Sandor L."/>
            <person name="Lee J."/>
            <person name="Lipzen A."/>
            <person name="Pangilinan J."/>
            <person name="LaButti K."/>
            <person name="Hainaut M."/>
            <person name="Henrissat B."/>
            <person name="Grigoriev I.V."/>
            <person name="Spatafora J.W."/>
            <person name="Aime M.C."/>
        </authorList>
    </citation>
    <scope>NUCLEOTIDE SEQUENCE [LARGE SCALE GENOMIC DNA]</scope>
    <source>
        <strain evidence="3 4">MCA 5214</strain>
    </source>
</reference>
<feature type="compositionally biased region" description="Low complexity" evidence="1">
    <location>
        <begin position="722"/>
        <end position="752"/>
    </location>
</feature>
<accession>A0A316UZT4</accession>
<feature type="compositionally biased region" description="Polar residues" evidence="1">
    <location>
        <begin position="1"/>
        <end position="35"/>
    </location>
</feature>
<proteinExistence type="predicted"/>
<feature type="compositionally biased region" description="Basic and acidic residues" evidence="1">
    <location>
        <begin position="1375"/>
        <end position="1394"/>
    </location>
</feature>
<feature type="compositionally biased region" description="Low complexity" evidence="1">
    <location>
        <begin position="1528"/>
        <end position="1548"/>
    </location>
</feature>
<dbReference type="InterPro" id="IPR011993">
    <property type="entry name" value="PH-like_dom_sf"/>
</dbReference>
<feature type="compositionally biased region" description="Polar residues" evidence="1">
    <location>
        <begin position="1243"/>
        <end position="1253"/>
    </location>
</feature>
<feature type="region of interest" description="Disordered" evidence="1">
    <location>
        <begin position="1509"/>
        <end position="1549"/>
    </location>
</feature>
<dbReference type="Gene3D" id="2.30.29.30">
    <property type="entry name" value="Pleckstrin-homology domain (PH domain)/Phosphotyrosine-binding domain (PTB)"/>
    <property type="match status" value="1"/>
</dbReference>
<feature type="compositionally biased region" description="Low complexity" evidence="1">
    <location>
        <begin position="1395"/>
        <end position="1407"/>
    </location>
</feature>
<feature type="region of interest" description="Disordered" evidence="1">
    <location>
        <begin position="1445"/>
        <end position="1480"/>
    </location>
</feature>
<feature type="compositionally biased region" description="Low complexity" evidence="1">
    <location>
        <begin position="1032"/>
        <end position="1067"/>
    </location>
</feature>